<accession>A0A1M5AU95</accession>
<dbReference type="InterPro" id="IPR016181">
    <property type="entry name" value="Acyl_CoA_acyltransferase"/>
</dbReference>
<dbReference type="GO" id="GO:0016747">
    <property type="term" value="F:acyltransferase activity, transferring groups other than amino-acyl groups"/>
    <property type="evidence" value="ECO:0007669"/>
    <property type="project" value="InterPro"/>
</dbReference>
<keyword evidence="2" id="KW-0012">Acyltransferase</keyword>
<reference evidence="4 5" key="1">
    <citation type="submission" date="2016-11" db="EMBL/GenBank/DDBJ databases">
        <authorList>
            <person name="Jaros S."/>
            <person name="Januszkiewicz K."/>
            <person name="Wedrychowicz H."/>
        </authorList>
    </citation>
    <scope>NUCLEOTIDE SEQUENCE [LARGE SCALE GENOMIC DNA]</scope>
    <source>
        <strain evidence="4 5">DSM 17459</strain>
    </source>
</reference>
<keyword evidence="1 4" id="KW-0808">Transferase</keyword>
<dbReference type="Proteomes" id="UP000184245">
    <property type="component" value="Unassembled WGS sequence"/>
</dbReference>
<gene>
    <name evidence="4" type="ORF">SAMN02745158_03332</name>
</gene>
<name>A0A1M5AU95_9CLOT</name>
<dbReference type="PANTHER" id="PTHR43072:SF23">
    <property type="entry name" value="UPF0039 PROTEIN C11D3.02C"/>
    <property type="match status" value="1"/>
</dbReference>
<keyword evidence="5" id="KW-1185">Reference proteome</keyword>
<dbReference type="CDD" id="cd04301">
    <property type="entry name" value="NAT_SF"/>
    <property type="match status" value="1"/>
</dbReference>
<dbReference type="OrthoDB" id="9798006at2"/>
<dbReference type="SUPFAM" id="SSF55729">
    <property type="entry name" value="Acyl-CoA N-acyltransferases (Nat)"/>
    <property type="match status" value="1"/>
</dbReference>
<dbReference type="Gene3D" id="3.40.630.30">
    <property type="match status" value="1"/>
</dbReference>
<dbReference type="EMBL" id="FQVI01000022">
    <property type="protein sequence ID" value="SHF33647.1"/>
    <property type="molecule type" value="Genomic_DNA"/>
</dbReference>
<proteinExistence type="predicted"/>
<organism evidence="4 5">
    <name type="scientific">Lactonifactor longoviformis DSM 17459</name>
    <dbReference type="NCBI Taxonomy" id="1122155"/>
    <lineage>
        <taxon>Bacteria</taxon>
        <taxon>Bacillati</taxon>
        <taxon>Bacillota</taxon>
        <taxon>Clostridia</taxon>
        <taxon>Eubacteriales</taxon>
        <taxon>Clostridiaceae</taxon>
        <taxon>Lactonifactor</taxon>
    </lineage>
</organism>
<protein>
    <submittedName>
        <fullName evidence="4">Phosphinothricin acetyltransferase</fullName>
    </submittedName>
</protein>
<dbReference type="RefSeq" id="WP_072853779.1">
    <property type="nucleotide sequence ID" value="NZ_FQVI01000022.1"/>
</dbReference>
<dbReference type="InterPro" id="IPR000182">
    <property type="entry name" value="GNAT_dom"/>
</dbReference>
<dbReference type="PROSITE" id="PS51186">
    <property type="entry name" value="GNAT"/>
    <property type="match status" value="1"/>
</dbReference>
<sequence>MIRLARREDLEALLEIYNDEVLYGTATFDLEKKTIREWEAWYALHTGNYALRVWEEDGRAVGYATLSPYREKEAYLGTVELSVYVHRKYQGRGIGTELIKEILRIARENPAVHTVVSVITGSNDRSLKLHEQLGFSYCGKVKEAGYKFGTYLDIDTYQILVPRTEDSGIRKK</sequence>
<evidence type="ECO:0000256" key="1">
    <source>
        <dbReference type="ARBA" id="ARBA00022679"/>
    </source>
</evidence>
<dbReference type="Pfam" id="PF13420">
    <property type="entry name" value="Acetyltransf_4"/>
    <property type="match status" value="1"/>
</dbReference>
<evidence type="ECO:0000313" key="5">
    <source>
        <dbReference type="Proteomes" id="UP000184245"/>
    </source>
</evidence>
<feature type="domain" description="N-acetyltransferase" evidence="3">
    <location>
        <begin position="1"/>
        <end position="157"/>
    </location>
</feature>
<evidence type="ECO:0000256" key="2">
    <source>
        <dbReference type="ARBA" id="ARBA00023315"/>
    </source>
</evidence>
<evidence type="ECO:0000313" key="4">
    <source>
        <dbReference type="EMBL" id="SHF33647.1"/>
    </source>
</evidence>
<dbReference type="PANTHER" id="PTHR43072">
    <property type="entry name" value="N-ACETYLTRANSFERASE"/>
    <property type="match status" value="1"/>
</dbReference>
<evidence type="ECO:0000259" key="3">
    <source>
        <dbReference type="PROSITE" id="PS51186"/>
    </source>
</evidence>
<dbReference type="AlphaFoldDB" id="A0A1M5AU95"/>
<dbReference type="STRING" id="1122155.SAMN02745158_03332"/>